<organism evidence="3 4">
    <name type="scientific">Mesorhabditis belari</name>
    <dbReference type="NCBI Taxonomy" id="2138241"/>
    <lineage>
        <taxon>Eukaryota</taxon>
        <taxon>Metazoa</taxon>
        <taxon>Ecdysozoa</taxon>
        <taxon>Nematoda</taxon>
        <taxon>Chromadorea</taxon>
        <taxon>Rhabditida</taxon>
        <taxon>Rhabditina</taxon>
        <taxon>Rhabditomorpha</taxon>
        <taxon>Rhabditoidea</taxon>
        <taxon>Rhabditidae</taxon>
        <taxon>Mesorhabditinae</taxon>
        <taxon>Mesorhabditis</taxon>
    </lineage>
</organism>
<keyword evidence="3" id="KW-1185">Reference proteome</keyword>
<dbReference type="WBParaSite" id="MBELARI_LOCUS10715">
    <property type="protein sequence ID" value="MBELARI_LOCUS10715"/>
    <property type="gene ID" value="MBELARI_LOCUS10715"/>
</dbReference>
<reference evidence="4" key="1">
    <citation type="submission" date="2024-02" db="UniProtKB">
        <authorList>
            <consortium name="WormBaseParasite"/>
        </authorList>
    </citation>
    <scope>IDENTIFICATION</scope>
</reference>
<evidence type="ECO:0000313" key="3">
    <source>
        <dbReference type="Proteomes" id="UP000887575"/>
    </source>
</evidence>
<feature type="compositionally biased region" description="Basic and acidic residues" evidence="2">
    <location>
        <begin position="190"/>
        <end position="200"/>
    </location>
</feature>
<sequence>MHYRKREAKMRTRSEMKTPEADVESPPRVDGVIHEDDGCFVMEVKPNTSDGTLDDEDIETDELSSMNENLQAFLQALTGVTKESLGSSSPALSMKNHANGSCEDRKLAAILRKDRAAMVDTMAKYYLKRLCFDGTNASIARSQNINQERHAMWRHISEKVNAKYAEQIGYLTVEQTKKLFSNLKRKSRAKKDEDSKDENNGSRGSPDDLMCMDDDFSLSLVRDAISKDNLDLIRKSMSAGLNREDRSPSVASTTSSKETKKTDIALFDSSVFTSPPASSGDNRLDELLKGLDKTLEVQSLRDQLTEREAECERLKRKIEEQAEDYRKRTQSMLDLIRVAVDRKAADDVQNFLRI</sequence>
<evidence type="ECO:0000313" key="4">
    <source>
        <dbReference type="WBParaSite" id="MBELARI_LOCUS10715"/>
    </source>
</evidence>
<keyword evidence="1" id="KW-0175">Coiled coil</keyword>
<accession>A0AAF3E9X4</accession>
<feature type="compositionally biased region" description="Basic and acidic residues" evidence="2">
    <location>
        <begin position="9"/>
        <end position="30"/>
    </location>
</feature>
<feature type="coiled-coil region" evidence="1">
    <location>
        <begin position="297"/>
        <end position="328"/>
    </location>
</feature>
<evidence type="ECO:0000256" key="1">
    <source>
        <dbReference type="SAM" id="Coils"/>
    </source>
</evidence>
<dbReference type="AlphaFoldDB" id="A0AAF3E9X4"/>
<dbReference type="Proteomes" id="UP000887575">
    <property type="component" value="Unassembled WGS sequence"/>
</dbReference>
<protein>
    <submittedName>
        <fullName evidence="4">Regulatory protein zeste</fullName>
    </submittedName>
</protein>
<evidence type="ECO:0000256" key="2">
    <source>
        <dbReference type="SAM" id="MobiDB-lite"/>
    </source>
</evidence>
<name>A0AAF3E9X4_9BILA</name>
<feature type="region of interest" description="Disordered" evidence="2">
    <location>
        <begin position="184"/>
        <end position="210"/>
    </location>
</feature>
<proteinExistence type="predicted"/>
<feature type="region of interest" description="Disordered" evidence="2">
    <location>
        <begin position="1"/>
        <end position="30"/>
    </location>
</feature>